<dbReference type="Proteomes" id="UP000032141">
    <property type="component" value="Chromosome C6"/>
</dbReference>
<keyword evidence="9 12" id="KW-0472">Membrane</keyword>
<keyword evidence="3" id="KW-0597">Phosphoprotein</keyword>
<dbReference type="GO" id="GO:0005886">
    <property type="term" value="C:plasma membrane"/>
    <property type="evidence" value="ECO:0007669"/>
    <property type="project" value="UniProtKB-SubCell"/>
</dbReference>
<comment type="subcellular location">
    <subcellularLocation>
        <location evidence="1">Cell membrane</location>
        <topology evidence="1">Single-pass type I membrane protein</topology>
    </subcellularLocation>
</comment>
<evidence type="ECO:0000256" key="1">
    <source>
        <dbReference type="ARBA" id="ARBA00004251"/>
    </source>
</evidence>
<dbReference type="HOGENOM" id="CLU_000288_18_3_1"/>
<reference evidence="15 16" key="1">
    <citation type="journal article" date="2014" name="Genome Biol.">
        <title>Transcriptome and methylome profiling reveals relics of genome dominance in the mesopolyploid Brassica oleracea.</title>
        <authorList>
            <person name="Parkin I.A."/>
            <person name="Koh C."/>
            <person name="Tang H."/>
            <person name="Robinson S.J."/>
            <person name="Kagale S."/>
            <person name="Clarke W.E."/>
            <person name="Town C.D."/>
            <person name="Nixon J."/>
            <person name="Krishnakumar V."/>
            <person name="Bidwell S.L."/>
            <person name="Denoeud F."/>
            <person name="Belcram H."/>
            <person name="Links M.G."/>
            <person name="Just J."/>
            <person name="Clarke C."/>
            <person name="Bender T."/>
            <person name="Huebert T."/>
            <person name="Mason A.S."/>
            <person name="Pires J.C."/>
            <person name="Barker G."/>
            <person name="Moore J."/>
            <person name="Walley P.G."/>
            <person name="Manoli S."/>
            <person name="Batley J."/>
            <person name="Edwards D."/>
            <person name="Nelson M.N."/>
            <person name="Wang X."/>
            <person name="Paterson A.H."/>
            <person name="King G."/>
            <person name="Bancroft I."/>
            <person name="Chalhoub B."/>
            <person name="Sharpe A.G."/>
        </authorList>
    </citation>
    <scope>NUCLEOTIDE SEQUENCE</scope>
    <source>
        <strain evidence="15 16">cv. TO1000</strain>
    </source>
</reference>
<dbReference type="OMA" id="YKSHERF"/>
<keyword evidence="10" id="KW-0675">Receptor</keyword>
<dbReference type="PANTHER" id="PTHR48062:SF12">
    <property type="entry name" value="LEUCINE-RICH REPEAT-CONTAINING N-TERMINAL PLANT-TYPE DOMAIN-CONTAINING PROTEIN"/>
    <property type="match status" value="1"/>
</dbReference>
<accession>A0A0D3CTK1</accession>
<evidence type="ECO:0000256" key="13">
    <source>
        <dbReference type="SAM" id="SignalP"/>
    </source>
</evidence>
<dbReference type="FunFam" id="3.80.10.10:FF:000041">
    <property type="entry name" value="LRR receptor-like serine/threonine-protein kinase ERECTA"/>
    <property type="match status" value="1"/>
</dbReference>
<reference evidence="15" key="2">
    <citation type="submission" date="2015-03" db="UniProtKB">
        <authorList>
            <consortium name="EnsemblPlants"/>
        </authorList>
    </citation>
    <scope>IDENTIFICATION</scope>
</reference>
<evidence type="ECO:0000256" key="12">
    <source>
        <dbReference type="SAM" id="Phobius"/>
    </source>
</evidence>
<evidence type="ECO:0000313" key="16">
    <source>
        <dbReference type="Proteomes" id="UP000032141"/>
    </source>
</evidence>
<name>A0A0D3CTK1_BRAOL</name>
<evidence type="ECO:0000256" key="3">
    <source>
        <dbReference type="ARBA" id="ARBA00022553"/>
    </source>
</evidence>
<feature type="transmembrane region" description="Helical" evidence="12">
    <location>
        <begin position="857"/>
        <end position="879"/>
    </location>
</feature>
<dbReference type="Pfam" id="PF13855">
    <property type="entry name" value="LRR_8"/>
    <property type="match status" value="2"/>
</dbReference>
<dbReference type="PRINTS" id="PR00019">
    <property type="entry name" value="LEURICHRPT"/>
</dbReference>
<comment type="similarity">
    <text evidence="2">Belongs to the RLP family.</text>
</comment>
<dbReference type="Pfam" id="PF00560">
    <property type="entry name" value="LRR_1"/>
    <property type="match status" value="6"/>
</dbReference>
<keyword evidence="11" id="KW-0325">Glycoprotein</keyword>
<evidence type="ECO:0000256" key="6">
    <source>
        <dbReference type="ARBA" id="ARBA00022729"/>
    </source>
</evidence>
<dbReference type="PANTHER" id="PTHR48062">
    <property type="entry name" value="RECEPTOR-LIKE PROTEIN 14"/>
    <property type="match status" value="1"/>
</dbReference>
<dbReference type="InterPro" id="IPR001611">
    <property type="entry name" value="Leu-rich_rpt"/>
</dbReference>
<dbReference type="Gramene" id="Bo6g067230.1">
    <property type="protein sequence ID" value="Bo6g067230.1"/>
    <property type="gene ID" value="Bo6g067230"/>
</dbReference>
<dbReference type="InterPro" id="IPR032675">
    <property type="entry name" value="LRR_dom_sf"/>
</dbReference>
<evidence type="ECO:0000256" key="7">
    <source>
        <dbReference type="ARBA" id="ARBA00022737"/>
    </source>
</evidence>
<evidence type="ECO:0000313" key="15">
    <source>
        <dbReference type="EnsemblPlants" id="Bo6g067230.1"/>
    </source>
</evidence>
<evidence type="ECO:0000256" key="10">
    <source>
        <dbReference type="ARBA" id="ARBA00023170"/>
    </source>
</evidence>
<evidence type="ECO:0000256" key="11">
    <source>
        <dbReference type="ARBA" id="ARBA00023180"/>
    </source>
</evidence>
<evidence type="ECO:0000256" key="4">
    <source>
        <dbReference type="ARBA" id="ARBA00022614"/>
    </source>
</evidence>
<dbReference type="Pfam" id="PF08263">
    <property type="entry name" value="LRRNT_2"/>
    <property type="match status" value="1"/>
</dbReference>
<feature type="domain" description="Leucine-rich repeat-containing N-terminal plant-type" evidence="14">
    <location>
        <begin position="30"/>
        <end position="74"/>
    </location>
</feature>
<keyword evidence="16" id="KW-1185">Reference proteome</keyword>
<dbReference type="PROSITE" id="PS51450">
    <property type="entry name" value="LRR"/>
    <property type="match status" value="3"/>
</dbReference>
<evidence type="ECO:0000256" key="8">
    <source>
        <dbReference type="ARBA" id="ARBA00022989"/>
    </source>
</evidence>
<keyword evidence="8 12" id="KW-1133">Transmembrane helix</keyword>
<sequence length="905" mass="102841">MSSSKSMISGLTWMIIMMMMMQECRSCTESERQGLLELKAYFLSLSSDIHPDIARGWRTTSRRSCCSWRRVKCDLNNKRVTGLSLGDLYPSCYSDTLPILNLTFLYPFDELQSLNLSMSSLGGWFDQTQGYKSHERFRHLEILDLSYNFFNRSVFLLLNEVVSLKTLFLGGNYIESDFHVKELINLKNLELLDLKLNNISGHLPGKELTKLKKLKALDLRLCKLQQLQELQISQNRFVGEIPLCFSRFSKLRVLDLSSNHLSGKLPPFISNFKSMEYLSLHDNNFEGLFSLDLISELTELKVFKLSSKYSMLQVVETNASSTGLKSQLRSLTLSNCNLSNIPGFLRFQKELRVLDLSSNTLSGAFPTWLLKNNTKLQVLLLQNNSFNILTFPRLHKLQFLDLSANNFNHQLPKNIGLMLPRLRHLNLSNNEFHGNMPSSVDTMEYLEFMDLSYNNFSGKLPRDLFTGCYSLKWLKLSHNSFTGPIIPRSSEETSLMTLIMDNNMFTGKLTENLRNLRLVTVIDLSNNFLTGTIPRWLGGFFLDILRISNNRSHGVIPPSLFNIPYLWLLDLSGNFLSGTLPLRSDSDYGYILDLHDNNLTGSVPDTLWKGLILLDMRNNRLSGNIPRFMSTPSIDVVLLRGNNLTGKIPVELCGLITLRMLDLSHNMLSESIPSCLSNLSGDGGNDPDWYPADMFSNFMDVYTEVYYESLLVSERFGLDYLVDFKVQVEFAVKQRYDSYMRGTLNQMFGLDLSSNELNGEIPEELGDLKRVRSLNLSRNSLSGSIPGSLVVFNVSYNNLSGVIPQGKQFNTFGENSYLGNVLLCGSPTNKSCGTTMSSGEKGEEEEDDKSGLIDVVVLWWSLGSTYVTVLIGFMVFMFFDSPWRRAWFCLVDALIDRIKYLLGDI</sequence>
<dbReference type="SUPFAM" id="SSF52058">
    <property type="entry name" value="L domain-like"/>
    <property type="match status" value="3"/>
</dbReference>
<feature type="signal peptide" evidence="13">
    <location>
        <begin position="1"/>
        <end position="26"/>
    </location>
</feature>
<keyword evidence="5 12" id="KW-0812">Transmembrane</keyword>
<organism evidence="15 16">
    <name type="scientific">Brassica oleracea var. oleracea</name>
    <dbReference type="NCBI Taxonomy" id="109376"/>
    <lineage>
        <taxon>Eukaryota</taxon>
        <taxon>Viridiplantae</taxon>
        <taxon>Streptophyta</taxon>
        <taxon>Embryophyta</taxon>
        <taxon>Tracheophyta</taxon>
        <taxon>Spermatophyta</taxon>
        <taxon>Magnoliopsida</taxon>
        <taxon>eudicotyledons</taxon>
        <taxon>Gunneridae</taxon>
        <taxon>Pentapetalae</taxon>
        <taxon>rosids</taxon>
        <taxon>malvids</taxon>
        <taxon>Brassicales</taxon>
        <taxon>Brassicaceae</taxon>
        <taxon>Brassiceae</taxon>
        <taxon>Brassica</taxon>
    </lineage>
</organism>
<dbReference type="InterPro" id="IPR003591">
    <property type="entry name" value="Leu-rich_rpt_typical-subtyp"/>
</dbReference>
<evidence type="ECO:0000256" key="2">
    <source>
        <dbReference type="ARBA" id="ARBA00009592"/>
    </source>
</evidence>
<dbReference type="FunFam" id="3.80.10.10:FF:000095">
    <property type="entry name" value="LRR receptor-like serine/threonine-protein kinase GSO1"/>
    <property type="match status" value="1"/>
</dbReference>
<keyword evidence="7" id="KW-0677">Repeat</keyword>
<dbReference type="InterPro" id="IPR013210">
    <property type="entry name" value="LRR_N_plant-typ"/>
</dbReference>
<keyword evidence="4" id="KW-0433">Leucine-rich repeat</keyword>
<dbReference type="eggNOG" id="KOG0619">
    <property type="taxonomic scope" value="Eukaryota"/>
</dbReference>
<keyword evidence="6 13" id="KW-0732">Signal</keyword>
<protein>
    <recommendedName>
        <fullName evidence="14">Leucine-rich repeat-containing N-terminal plant-type domain-containing protein</fullName>
    </recommendedName>
</protein>
<evidence type="ECO:0000256" key="9">
    <source>
        <dbReference type="ARBA" id="ARBA00023136"/>
    </source>
</evidence>
<dbReference type="SMART" id="SM00369">
    <property type="entry name" value="LRR_TYP"/>
    <property type="match status" value="9"/>
</dbReference>
<dbReference type="STRING" id="109376.A0A0D3CTK1"/>
<proteinExistence type="inferred from homology"/>
<dbReference type="FunFam" id="3.80.10.10:FF:000722">
    <property type="entry name" value="Leucine-rich repeat receptor-like protein kinase"/>
    <property type="match status" value="1"/>
</dbReference>
<dbReference type="AlphaFoldDB" id="A0A0D3CTK1"/>
<feature type="chain" id="PRO_5002259723" description="Leucine-rich repeat-containing N-terminal plant-type domain-containing protein" evidence="13">
    <location>
        <begin position="27"/>
        <end position="905"/>
    </location>
</feature>
<dbReference type="Gene3D" id="3.80.10.10">
    <property type="entry name" value="Ribonuclease Inhibitor"/>
    <property type="match status" value="5"/>
</dbReference>
<dbReference type="InterPro" id="IPR051502">
    <property type="entry name" value="RLP_Defense_Trigger"/>
</dbReference>
<evidence type="ECO:0000256" key="5">
    <source>
        <dbReference type="ARBA" id="ARBA00022692"/>
    </source>
</evidence>
<evidence type="ECO:0000259" key="14">
    <source>
        <dbReference type="Pfam" id="PF08263"/>
    </source>
</evidence>
<dbReference type="EnsemblPlants" id="Bo6g067230.1">
    <property type="protein sequence ID" value="Bo6g067230.1"/>
    <property type="gene ID" value="Bo6g067230"/>
</dbReference>